<feature type="compositionally biased region" description="Basic and acidic residues" evidence="1">
    <location>
        <begin position="19"/>
        <end position="32"/>
    </location>
</feature>
<dbReference type="AlphaFoldDB" id="A0AAW0S088"/>
<keyword evidence="3" id="KW-1185">Reference proteome</keyword>
<organism evidence="2 3">
    <name type="scientific">Beauveria asiatica</name>
    <dbReference type="NCBI Taxonomy" id="1069075"/>
    <lineage>
        <taxon>Eukaryota</taxon>
        <taxon>Fungi</taxon>
        <taxon>Dikarya</taxon>
        <taxon>Ascomycota</taxon>
        <taxon>Pezizomycotina</taxon>
        <taxon>Sordariomycetes</taxon>
        <taxon>Hypocreomycetidae</taxon>
        <taxon>Hypocreales</taxon>
        <taxon>Cordycipitaceae</taxon>
        <taxon>Beauveria</taxon>
    </lineage>
</organism>
<feature type="region of interest" description="Disordered" evidence="1">
    <location>
        <begin position="1"/>
        <end position="51"/>
    </location>
</feature>
<evidence type="ECO:0000256" key="1">
    <source>
        <dbReference type="SAM" id="MobiDB-lite"/>
    </source>
</evidence>
<accession>A0AAW0S088</accession>
<feature type="compositionally biased region" description="Low complexity" evidence="1">
    <location>
        <begin position="75"/>
        <end position="91"/>
    </location>
</feature>
<feature type="compositionally biased region" description="Polar residues" evidence="1">
    <location>
        <begin position="1"/>
        <end position="10"/>
    </location>
</feature>
<proteinExistence type="predicted"/>
<dbReference type="Proteomes" id="UP001397290">
    <property type="component" value="Unassembled WGS sequence"/>
</dbReference>
<name>A0AAW0S088_9HYPO</name>
<feature type="region of interest" description="Disordered" evidence="1">
    <location>
        <begin position="143"/>
        <end position="170"/>
    </location>
</feature>
<evidence type="ECO:0000313" key="3">
    <source>
        <dbReference type="Proteomes" id="UP001397290"/>
    </source>
</evidence>
<evidence type="ECO:0000313" key="2">
    <source>
        <dbReference type="EMBL" id="KAK8147529.1"/>
    </source>
</evidence>
<feature type="compositionally biased region" description="Polar residues" evidence="1">
    <location>
        <begin position="65"/>
        <end position="74"/>
    </location>
</feature>
<feature type="region of interest" description="Disordered" evidence="1">
    <location>
        <begin position="63"/>
        <end position="109"/>
    </location>
</feature>
<gene>
    <name evidence="2" type="ORF">G3M48_001497</name>
</gene>
<comment type="caution">
    <text evidence="2">The sequence shown here is derived from an EMBL/GenBank/DDBJ whole genome shotgun (WGS) entry which is preliminary data.</text>
</comment>
<sequence length="170" mass="18076">MSGPKGSSSLVPPATGFHEGSRRQESSEDSAGRRSLFTLPHFSPVPSLTSNFPFTSAIYHRRSSRGFSEDSTAGPTTEPSSSRTRSEIPSSHTTLSSQAPDKTASGAGQIELQVVSAPLQFASDPDNLIPELSELQIADKTVGEPALPPVFKERTSEGRSATDFLETTPN</sequence>
<protein>
    <submittedName>
        <fullName evidence="2">Uncharacterized protein</fullName>
    </submittedName>
</protein>
<dbReference type="EMBL" id="JAAHCF010000142">
    <property type="protein sequence ID" value="KAK8147529.1"/>
    <property type="molecule type" value="Genomic_DNA"/>
</dbReference>
<reference evidence="2 3" key="1">
    <citation type="submission" date="2020-02" db="EMBL/GenBank/DDBJ databases">
        <title>Comparative genomics of the hypocrealean fungal genus Beauvera.</title>
        <authorList>
            <person name="Showalter D.N."/>
            <person name="Bushley K.E."/>
            <person name="Rehner S.A."/>
        </authorList>
    </citation>
    <scope>NUCLEOTIDE SEQUENCE [LARGE SCALE GENOMIC DNA]</scope>
    <source>
        <strain evidence="2 3">ARSEF4384</strain>
    </source>
</reference>